<dbReference type="InterPro" id="IPR015422">
    <property type="entry name" value="PyrdxlP-dep_Trfase_small"/>
</dbReference>
<evidence type="ECO:0000313" key="9">
    <source>
        <dbReference type="Proteomes" id="UP000001946"/>
    </source>
</evidence>
<dbReference type="GO" id="GO:0031071">
    <property type="term" value="F:cysteine desulfurase activity"/>
    <property type="evidence" value="ECO:0007669"/>
    <property type="project" value="UniProtKB-EC"/>
</dbReference>
<sequence>MASICFIWVFKINPLVSELKIEIGRCVMIYLDNAATTWPKPPEVVQAMNNFMIHNGGNPGRGTHAASIQAAHVIFDTRVELAELFGLKDPSRIVFTNNTTYALNQALFGLLNPGDHVITSSLEHNAVARPLKALAKYGVSVTEVSGEPGDEFNLEEYRQSFQENTKCVVTLHASNVTGTILPIEEIGNIAWEHGVKYLVDVAQTAGVFDLDLKNLPVDILTFPGHKGLLGPQGTGGLAIRKGVQLKPLIYGGTGSLSESEDQPDFLPDQLESGTLNGVGIAGLGGSVRYLRSVGIDERRESELELCRQLIDGLCGIKGVKIYGEKNVLKRAPIVSFNIGSLDSMFVADRLDQYYGIRCRAGMHCAPHAHRMLGTMDQGVIRFSPSHYTKSTEIADAIYAVSQLAKELL</sequence>
<dbReference type="Gene3D" id="3.40.640.10">
    <property type="entry name" value="Type I PLP-dependent aspartate aminotransferase-like (Major domain)"/>
    <property type="match status" value="1"/>
</dbReference>
<dbReference type="InterPro" id="IPR010969">
    <property type="entry name" value="Cys_dSase-rel_unknwn_funct"/>
</dbReference>
<dbReference type="EMBL" id="AP008230">
    <property type="protein sequence ID" value="BAE85929.1"/>
    <property type="molecule type" value="Genomic_DNA"/>
</dbReference>
<dbReference type="Proteomes" id="UP000001946">
    <property type="component" value="Chromosome"/>
</dbReference>
<feature type="domain" description="Aminotransferase class V" evidence="7">
    <location>
        <begin position="29"/>
        <end position="393"/>
    </location>
</feature>
<dbReference type="PANTHER" id="PTHR43586">
    <property type="entry name" value="CYSTEINE DESULFURASE"/>
    <property type="match status" value="1"/>
</dbReference>
<dbReference type="PIRSF" id="PIRSF005572">
    <property type="entry name" value="NifS"/>
    <property type="match status" value="1"/>
</dbReference>
<dbReference type="EC" id="2.8.1.7" evidence="3"/>
<name>Q24PW3_DESHY</name>
<dbReference type="Pfam" id="PF00266">
    <property type="entry name" value="Aminotran_5"/>
    <property type="match status" value="1"/>
</dbReference>
<evidence type="ECO:0000313" key="8">
    <source>
        <dbReference type="EMBL" id="BAE85929.1"/>
    </source>
</evidence>
<dbReference type="Gene3D" id="3.90.1150.10">
    <property type="entry name" value="Aspartate Aminotransferase, domain 1"/>
    <property type="match status" value="1"/>
</dbReference>
<keyword evidence="4" id="KW-0808">Transferase</keyword>
<dbReference type="GO" id="GO:0030170">
    <property type="term" value="F:pyridoxal phosphate binding"/>
    <property type="evidence" value="ECO:0007669"/>
    <property type="project" value="InterPro"/>
</dbReference>
<comment type="similarity">
    <text evidence="2">Belongs to the class-V pyridoxal-phosphate-dependent aminotransferase family. Csd subfamily.</text>
</comment>
<evidence type="ECO:0000256" key="3">
    <source>
        <dbReference type="ARBA" id="ARBA00012239"/>
    </source>
</evidence>
<dbReference type="PANTHER" id="PTHR43586:SF4">
    <property type="entry name" value="ISOPENICILLIN N EPIMERASE"/>
    <property type="match status" value="1"/>
</dbReference>
<dbReference type="STRING" id="138119.DSY4140"/>
<comment type="cofactor">
    <cofactor evidence="1">
        <name>pyridoxal 5'-phosphate</name>
        <dbReference type="ChEBI" id="CHEBI:597326"/>
    </cofactor>
</comment>
<keyword evidence="5" id="KW-0663">Pyridoxal phosphate</keyword>
<dbReference type="KEGG" id="dsy:DSY4140"/>
<dbReference type="NCBIfam" id="TIGR01977">
    <property type="entry name" value="am_tr_V_EF2568"/>
    <property type="match status" value="1"/>
</dbReference>
<dbReference type="InterPro" id="IPR010970">
    <property type="entry name" value="Cys_dSase_SufS"/>
</dbReference>
<dbReference type="HOGENOM" id="CLU_003433_2_4_9"/>
<accession>Q24PW3</accession>
<evidence type="ECO:0000256" key="2">
    <source>
        <dbReference type="ARBA" id="ARBA00010447"/>
    </source>
</evidence>
<dbReference type="AlphaFoldDB" id="Q24PW3"/>
<evidence type="ECO:0000259" key="7">
    <source>
        <dbReference type="Pfam" id="PF00266"/>
    </source>
</evidence>
<dbReference type="InterPro" id="IPR015421">
    <property type="entry name" value="PyrdxlP-dep_Trfase_major"/>
</dbReference>
<dbReference type="InterPro" id="IPR016454">
    <property type="entry name" value="Cysteine_dSase"/>
</dbReference>
<dbReference type="eggNOG" id="COG0520">
    <property type="taxonomic scope" value="Bacteria"/>
</dbReference>
<protein>
    <recommendedName>
        <fullName evidence="3">cysteine desulfurase</fullName>
        <ecNumber evidence="3">2.8.1.7</ecNumber>
    </recommendedName>
</protein>
<evidence type="ECO:0000256" key="1">
    <source>
        <dbReference type="ARBA" id="ARBA00001933"/>
    </source>
</evidence>
<gene>
    <name evidence="8" type="ordered locus">DSY4140</name>
</gene>
<reference evidence="8 9" key="1">
    <citation type="journal article" date="2006" name="J. Bacteriol.">
        <title>Complete genome sequence of the dehalorespiring bacterium Desulfitobacterium hafniense Y51 and comparison with Dehalococcoides ethenogenes 195.</title>
        <authorList>
            <person name="Nonaka H."/>
            <person name="Keresztes G."/>
            <person name="Shinoda Y."/>
            <person name="Ikenaga Y."/>
            <person name="Abe M."/>
            <person name="Naito K."/>
            <person name="Inatomi K."/>
            <person name="Furukawa K."/>
            <person name="Inui M."/>
            <person name="Yukawa H."/>
        </authorList>
    </citation>
    <scope>NUCLEOTIDE SEQUENCE [LARGE SCALE GENOMIC DNA]</scope>
    <source>
        <strain evidence="8 9">Y51</strain>
    </source>
</reference>
<evidence type="ECO:0000256" key="4">
    <source>
        <dbReference type="ARBA" id="ARBA00022679"/>
    </source>
</evidence>
<evidence type="ECO:0000256" key="6">
    <source>
        <dbReference type="ARBA" id="ARBA00050776"/>
    </source>
</evidence>
<dbReference type="InterPro" id="IPR015424">
    <property type="entry name" value="PyrdxlP-dep_Trfase"/>
</dbReference>
<dbReference type="InterPro" id="IPR000192">
    <property type="entry name" value="Aminotrans_V_dom"/>
</dbReference>
<evidence type="ECO:0000256" key="5">
    <source>
        <dbReference type="ARBA" id="ARBA00022898"/>
    </source>
</evidence>
<dbReference type="CDD" id="cd06453">
    <property type="entry name" value="SufS_like"/>
    <property type="match status" value="1"/>
</dbReference>
<comment type="catalytic activity">
    <reaction evidence="6">
        <text>(sulfur carrier)-H + L-cysteine = (sulfur carrier)-SH + L-alanine</text>
        <dbReference type="Rhea" id="RHEA:43892"/>
        <dbReference type="Rhea" id="RHEA-COMP:14737"/>
        <dbReference type="Rhea" id="RHEA-COMP:14739"/>
        <dbReference type="ChEBI" id="CHEBI:29917"/>
        <dbReference type="ChEBI" id="CHEBI:35235"/>
        <dbReference type="ChEBI" id="CHEBI:57972"/>
        <dbReference type="ChEBI" id="CHEBI:64428"/>
        <dbReference type="EC" id="2.8.1.7"/>
    </reaction>
</comment>
<dbReference type="GO" id="GO:0006534">
    <property type="term" value="P:cysteine metabolic process"/>
    <property type="evidence" value="ECO:0007669"/>
    <property type="project" value="InterPro"/>
</dbReference>
<dbReference type="SUPFAM" id="SSF53383">
    <property type="entry name" value="PLP-dependent transferases"/>
    <property type="match status" value="1"/>
</dbReference>
<organism evidence="8 9">
    <name type="scientific">Desulfitobacterium hafniense (strain Y51)</name>
    <dbReference type="NCBI Taxonomy" id="138119"/>
    <lineage>
        <taxon>Bacteria</taxon>
        <taxon>Bacillati</taxon>
        <taxon>Bacillota</taxon>
        <taxon>Clostridia</taxon>
        <taxon>Eubacteriales</taxon>
        <taxon>Desulfitobacteriaceae</taxon>
        <taxon>Desulfitobacterium</taxon>
    </lineage>
</organism>
<keyword evidence="9" id="KW-1185">Reference proteome</keyword>
<proteinExistence type="inferred from homology"/>